<comment type="caution">
    <text evidence="6">The sequence shown here is derived from an EMBL/GenBank/DDBJ whole genome shotgun (WGS) entry which is preliminary data.</text>
</comment>
<gene>
    <name evidence="4" type="primary">purN</name>
    <name evidence="6" type="ORF">A2725_03770</name>
</gene>
<evidence type="ECO:0000256" key="1">
    <source>
        <dbReference type="ARBA" id="ARBA00005054"/>
    </source>
</evidence>
<protein>
    <recommendedName>
        <fullName evidence="4">Phosphoribosylglycinamide formyltransferase</fullName>
        <ecNumber evidence="4">2.1.2.2</ecNumber>
    </recommendedName>
    <alternativeName>
        <fullName evidence="4">5'-phosphoribosylglycinamide transformylase</fullName>
    </alternativeName>
    <alternativeName>
        <fullName evidence="4">GAR transformylase</fullName>
        <shortName evidence="4">GART</shortName>
    </alternativeName>
</protein>
<dbReference type="UniPathway" id="UPA00074">
    <property type="reaction ID" value="UER00126"/>
</dbReference>
<comment type="similarity">
    <text evidence="4">Belongs to the GART family.</text>
</comment>
<evidence type="ECO:0000256" key="2">
    <source>
        <dbReference type="ARBA" id="ARBA00022679"/>
    </source>
</evidence>
<dbReference type="EMBL" id="MFPS01000008">
    <property type="protein sequence ID" value="OGH58841.1"/>
    <property type="molecule type" value="Genomic_DNA"/>
</dbReference>
<evidence type="ECO:0000256" key="3">
    <source>
        <dbReference type="ARBA" id="ARBA00022755"/>
    </source>
</evidence>
<evidence type="ECO:0000313" key="6">
    <source>
        <dbReference type="EMBL" id="OGH58841.1"/>
    </source>
</evidence>
<dbReference type="CDD" id="cd08645">
    <property type="entry name" value="FMT_core_GART"/>
    <property type="match status" value="1"/>
</dbReference>
<dbReference type="Proteomes" id="UP000177067">
    <property type="component" value="Unassembled WGS sequence"/>
</dbReference>
<dbReference type="EC" id="2.1.2.2" evidence="4"/>
<dbReference type="PANTHER" id="PTHR43369">
    <property type="entry name" value="PHOSPHORIBOSYLGLYCINAMIDE FORMYLTRANSFERASE"/>
    <property type="match status" value="1"/>
</dbReference>
<dbReference type="GO" id="GO:0006189">
    <property type="term" value="P:'de novo' IMP biosynthetic process"/>
    <property type="evidence" value="ECO:0007669"/>
    <property type="project" value="UniProtKB-UniRule"/>
</dbReference>
<sequence length="194" mass="21826">MHKLKIAILGSTRGTSMQPIIEAIKNDDLNASLDIVISDKSDAYILERAKNANIENIYINPKNKTKKEFDAEIMKILDKKNIDLVLLIGYMRIISINFINKWRNKILNVHPSLLPAFAGKMDLNVHEEVLKAGVKETGCTIHIIDEGIDTGPIIIQKSCPVTSKDTPETLKSKVQKLEGEAFIEVIKKKSYEQK</sequence>
<keyword evidence="3 4" id="KW-0658">Purine biosynthesis</keyword>
<dbReference type="AlphaFoldDB" id="A0A1F6LHM5"/>
<dbReference type="Pfam" id="PF00551">
    <property type="entry name" value="Formyl_trans_N"/>
    <property type="match status" value="1"/>
</dbReference>
<comment type="caution">
    <text evidence="4">Lacks conserved residue(s) required for the propagation of feature annotation.</text>
</comment>
<keyword evidence="2 4" id="KW-0808">Transferase</keyword>
<dbReference type="PANTHER" id="PTHR43369:SF2">
    <property type="entry name" value="PHOSPHORIBOSYLGLYCINAMIDE FORMYLTRANSFERASE"/>
    <property type="match status" value="1"/>
</dbReference>
<dbReference type="FunFam" id="3.40.50.170:FF:000013">
    <property type="entry name" value="Phosphoribosylamine-glycine ligase"/>
    <property type="match status" value="1"/>
</dbReference>
<evidence type="ECO:0000256" key="4">
    <source>
        <dbReference type="HAMAP-Rule" id="MF_01930"/>
    </source>
</evidence>
<feature type="binding site" evidence="4">
    <location>
        <position position="66"/>
    </location>
    <ligand>
        <name>(6R)-10-formyltetrahydrofolate</name>
        <dbReference type="ChEBI" id="CHEBI:195366"/>
    </ligand>
</feature>
<dbReference type="NCBIfam" id="TIGR00639">
    <property type="entry name" value="PurN"/>
    <property type="match status" value="1"/>
</dbReference>
<feature type="domain" description="Formyl transferase N-terminal" evidence="5">
    <location>
        <begin position="5"/>
        <end position="186"/>
    </location>
</feature>
<comment type="pathway">
    <text evidence="1 4">Purine metabolism; IMP biosynthesis via de novo pathway; N(2)-formyl-N(1)-(5-phospho-D-ribosyl)glycinamide from N(1)-(5-phospho-D-ribosyl)glycinamide (10-formyl THF route): step 1/1.</text>
</comment>
<feature type="binding site" evidence="4">
    <location>
        <begin position="91"/>
        <end position="94"/>
    </location>
    <ligand>
        <name>(6R)-10-formyltetrahydrofolate</name>
        <dbReference type="ChEBI" id="CHEBI:195366"/>
    </ligand>
</feature>
<dbReference type="SUPFAM" id="SSF53328">
    <property type="entry name" value="Formyltransferase"/>
    <property type="match status" value="1"/>
</dbReference>
<reference evidence="6 7" key="1">
    <citation type="journal article" date="2016" name="Nat. Commun.">
        <title>Thousands of microbial genomes shed light on interconnected biogeochemical processes in an aquifer system.</title>
        <authorList>
            <person name="Anantharaman K."/>
            <person name="Brown C.T."/>
            <person name="Hug L.A."/>
            <person name="Sharon I."/>
            <person name="Castelle C.J."/>
            <person name="Probst A.J."/>
            <person name="Thomas B.C."/>
            <person name="Singh A."/>
            <person name="Wilkins M.J."/>
            <person name="Karaoz U."/>
            <person name="Brodie E.L."/>
            <person name="Williams K.H."/>
            <person name="Hubbard S.S."/>
            <person name="Banfield J.F."/>
        </authorList>
    </citation>
    <scope>NUCLEOTIDE SEQUENCE [LARGE SCALE GENOMIC DNA]</scope>
</reference>
<dbReference type="InterPro" id="IPR002376">
    <property type="entry name" value="Formyl_transf_N"/>
</dbReference>
<name>A0A1F6LHM5_9BACT</name>
<dbReference type="InterPro" id="IPR036477">
    <property type="entry name" value="Formyl_transf_N_sf"/>
</dbReference>
<evidence type="ECO:0000259" key="5">
    <source>
        <dbReference type="Pfam" id="PF00551"/>
    </source>
</evidence>
<feature type="site" description="Raises pKa of active site His" evidence="4">
    <location>
        <position position="149"/>
    </location>
</feature>
<dbReference type="HAMAP" id="MF_01930">
    <property type="entry name" value="PurN"/>
    <property type="match status" value="1"/>
</dbReference>
<dbReference type="Gene3D" id="3.40.50.170">
    <property type="entry name" value="Formyl transferase, N-terminal domain"/>
    <property type="match status" value="1"/>
</dbReference>
<dbReference type="InterPro" id="IPR004607">
    <property type="entry name" value="GART"/>
</dbReference>
<organism evidence="6 7">
    <name type="scientific">Candidatus Magasanikbacteria bacterium RIFCSPHIGHO2_01_FULL_33_34</name>
    <dbReference type="NCBI Taxonomy" id="1798671"/>
    <lineage>
        <taxon>Bacteria</taxon>
        <taxon>Candidatus Magasanikiibacteriota</taxon>
    </lineage>
</organism>
<feature type="active site" description="Proton donor" evidence="4">
    <location>
        <position position="110"/>
    </location>
</feature>
<accession>A0A1F6LHM5</accession>
<comment type="catalytic activity">
    <reaction evidence="4">
        <text>N(1)-(5-phospho-beta-D-ribosyl)glycinamide + (6R)-10-formyltetrahydrofolate = N(2)-formyl-N(1)-(5-phospho-beta-D-ribosyl)glycinamide + (6S)-5,6,7,8-tetrahydrofolate + H(+)</text>
        <dbReference type="Rhea" id="RHEA:15053"/>
        <dbReference type="ChEBI" id="CHEBI:15378"/>
        <dbReference type="ChEBI" id="CHEBI:57453"/>
        <dbReference type="ChEBI" id="CHEBI:143788"/>
        <dbReference type="ChEBI" id="CHEBI:147286"/>
        <dbReference type="ChEBI" id="CHEBI:195366"/>
        <dbReference type="EC" id="2.1.2.2"/>
    </reaction>
</comment>
<dbReference type="GO" id="GO:0004644">
    <property type="term" value="F:phosphoribosylglycinamide formyltransferase activity"/>
    <property type="evidence" value="ECO:0007669"/>
    <property type="project" value="UniProtKB-UniRule"/>
</dbReference>
<dbReference type="GO" id="GO:0005737">
    <property type="term" value="C:cytoplasm"/>
    <property type="evidence" value="ECO:0007669"/>
    <property type="project" value="TreeGrafter"/>
</dbReference>
<evidence type="ECO:0000313" key="7">
    <source>
        <dbReference type="Proteomes" id="UP000177067"/>
    </source>
</evidence>
<comment type="function">
    <text evidence="4">Catalyzes the transfer of a formyl group from 10-formyltetrahydrofolate to 5-phospho-ribosyl-glycinamide (GAR), producing 5-phospho-ribosyl-N-formylglycinamide (FGAR) and tetrahydrofolate.</text>
</comment>
<proteinExistence type="inferred from homology"/>
<feature type="binding site" evidence="4">
    <location>
        <position position="108"/>
    </location>
    <ligand>
        <name>(6R)-10-formyltetrahydrofolate</name>
        <dbReference type="ChEBI" id="CHEBI:195366"/>
    </ligand>
</feature>